<dbReference type="eggNOG" id="ENOG502T2IS">
    <property type="taxonomic scope" value="Eukaryota"/>
</dbReference>
<dbReference type="EMBL" id="CM000782">
    <property type="protein sequence ID" value="AQK84744.1"/>
    <property type="molecule type" value="Genomic_DNA"/>
</dbReference>
<reference evidence="2" key="1">
    <citation type="submission" date="2015-12" db="EMBL/GenBank/DDBJ databases">
        <title>Update maize B73 reference genome by single molecule sequencing technologies.</title>
        <authorList>
            <consortium name="Maize Genome Sequencing Project"/>
            <person name="Ware D."/>
        </authorList>
    </citation>
    <scope>NUCLEOTIDE SEQUENCE</scope>
    <source>
        <tissue evidence="2">Seedling</tissue>
    </source>
</reference>
<evidence type="ECO:0000313" key="2">
    <source>
        <dbReference type="EMBL" id="AQK84744.1"/>
    </source>
</evidence>
<protein>
    <submittedName>
        <fullName evidence="2">Uncharacterized protein</fullName>
    </submittedName>
</protein>
<feature type="region of interest" description="Disordered" evidence="1">
    <location>
        <begin position="119"/>
        <end position="161"/>
    </location>
</feature>
<proteinExistence type="predicted"/>
<dbReference type="PANTHER" id="PTHR33673">
    <property type="entry name" value="SUPPRESSOR SRP40-LIKE PROTEIN"/>
    <property type="match status" value="1"/>
</dbReference>
<accession>A0A1D6M0A5</accession>
<sequence>MAAPDQGSGATPEAAAALMSTETSYTCGGEEQPMHQHHERKLSSNASFSSLASSSPPPSSASSSPNYLPAASNKLSCDSIPCAGPDLGKLSSFSSTSTYESFFHIEALDSSDNIGLGNGNDNASAAGSNEFLDFEPTTRPPAAQTMTPQQSRQKKAEGAAAYDPKRLPSSMFRTRSTNPAEWSATSNGSLFSIQLSTSTDLTAQYADFYYDAAGFPRLPTLGRDAALALPSLSESSSERTGGLCMRHDCARCSSSSKTWKSVRFAATESVSGEGKHSVVVSTTYDGGCGGGNGDGGSGGVGVGNQGPCSRVVRVRVLFGIVVTDDVLASLLRMPRMWLPLQMLVLNLAGRDDCTPVVNRNEL</sequence>
<name>A0A1D6M0A5_MAIZE</name>
<feature type="region of interest" description="Disordered" evidence="1">
    <location>
        <begin position="1"/>
        <end position="68"/>
    </location>
</feature>
<dbReference type="OMA" id="TAFYADM"/>
<dbReference type="AlphaFoldDB" id="A0A1D6M0A5"/>
<dbReference type="FunCoup" id="A0A1D6M0A5">
    <property type="interactions" value="1014"/>
</dbReference>
<feature type="compositionally biased region" description="Low complexity" evidence="1">
    <location>
        <begin position="119"/>
        <end position="129"/>
    </location>
</feature>
<feature type="compositionally biased region" description="Low complexity" evidence="1">
    <location>
        <begin position="43"/>
        <end position="68"/>
    </location>
</feature>
<gene>
    <name evidence="2" type="ORF">ZEAMMB73_Zm00001d037762</name>
</gene>
<dbReference type="PANTHER" id="PTHR33673:SF40">
    <property type="entry name" value="OS05G0196700 PROTEIN"/>
    <property type="match status" value="1"/>
</dbReference>
<evidence type="ECO:0000256" key="1">
    <source>
        <dbReference type="SAM" id="MobiDB-lite"/>
    </source>
</evidence>
<dbReference type="InParanoid" id="A0A1D6M0A5"/>
<organism evidence="2">
    <name type="scientific">Zea mays</name>
    <name type="common">Maize</name>
    <dbReference type="NCBI Taxonomy" id="4577"/>
    <lineage>
        <taxon>Eukaryota</taxon>
        <taxon>Viridiplantae</taxon>
        <taxon>Streptophyta</taxon>
        <taxon>Embryophyta</taxon>
        <taxon>Tracheophyta</taxon>
        <taxon>Spermatophyta</taxon>
        <taxon>Magnoliopsida</taxon>
        <taxon>Liliopsida</taxon>
        <taxon>Poales</taxon>
        <taxon>Poaceae</taxon>
        <taxon>PACMAD clade</taxon>
        <taxon>Panicoideae</taxon>
        <taxon>Andropogonodae</taxon>
        <taxon>Andropogoneae</taxon>
        <taxon>Tripsacinae</taxon>
        <taxon>Zea</taxon>
    </lineage>
</organism>
<dbReference type="PaxDb" id="4577-GRMZM2G014551_P01"/>